<keyword evidence="6 8" id="KW-0472">Membrane</keyword>
<feature type="transmembrane region" description="Helical" evidence="8">
    <location>
        <begin position="176"/>
        <end position="195"/>
    </location>
</feature>
<name>A0A9D9IPQ8_9BACT</name>
<sequence>MTQDEWLVIIFSAVISVLFTAWFIPKILIVSFKKKLFDFASERKVHEGIVPRLGGVAFVPSIVVSLSLIIGLNVLFNGDTTVRFFGALQLAFGLCAILLLYFEGIMDDLVGLGYRVKFVFQIVSAVLIVLSGIWINDFHGLFGVHELPPYIGMPFTVILMVYLINAINLIDGIDGLASGLSIVASFFFGVMFVYVNLWGCAALAFATFGTLCPFFYYNVFGNADRCRKIFMGDTGSQCIGLLLGYFAVRLSMNDPLMTSKIDGSIIVAFSMLIVPAFDVIRVMIHRARSGRSVFHPDKSHIHHKLLALGLPHKLAMVTILLFAMLFVVLNLILLPHLDVNVILLIDILIYTVSNIFLSSVIRKKGKEY</sequence>
<keyword evidence="7" id="KW-0460">Magnesium</keyword>
<dbReference type="EMBL" id="JADIMC010000036">
    <property type="protein sequence ID" value="MBO8476001.1"/>
    <property type="molecule type" value="Genomic_DNA"/>
</dbReference>
<comment type="caution">
    <text evidence="9">The sequence shown here is derived from an EMBL/GenBank/DDBJ whole genome shotgun (WGS) entry which is preliminary data.</text>
</comment>
<feature type="transmembrane region" description="Helical" evidence="8">
    <location>
        <begin position="82"/>
        <end position="102"/>
    </location>
</feature>
<dbReference type="PANTHER" id="PTHR22926:SF3">
    <property type="entry name" value="UNDECAPRENYL-PHOSPHATE ALPHA-N-ACETYLGLUCOSAMINYL 1-PHOSPHATE TRANSFERASE"/>
    <property type="match status" value="1"/>
</dbReference>
<comment type="cofactor">
    <cofactor evidence="7">
        <name>Mg(2+)</name>
        <dbReference type="ChEBI" id="CHEBI:18420"/>
    </cofactor>
</comment>
<dbReference type="PROSITE" id="PS01348">
    <property type="entry name" value="MRAY_2"/>
    <property type="match status" value="1"/>
</dbReference>
<evidence type="ECO:0000313" key="10">
    <source>
        <dbReference type="Proteomes" id="UP000823598"/>
    </source>
</evidence>
<keyword evidence="5 8" id="KW-1133">Transmembrane helix</keyword>
<evidence type="ECO:0000256" key="3">
    <source>
        <dbReference type="ARBA" id="ARBA00022679"/>
    </source>
</evidence>
<gene>
    <name evidence="9" type="ORF">IAB88_03295</name>
</gene>
<dbReference type="Proteomes" id="UP000823598">
    <property type="component" value="Unassembled WGS sequence"/>
</dbReference>
<evidence type="ECO:0000256" key="4">
    <source>
        <dbReference type="ARBA" id="ARBA00022692"/>
    </source>
</evidence>
<evidence type="ECO:0000256" key="5">
    <source>
        <dbReference type="ARBA" id="ARBA00022989"/>
    </source>
</evidence>
<comment type="subcellular location">
    <subcellularLocation>
        <location evidence="1">Cell membrane</location>
        <topology evidence="1">Multi-pass membrane protein</topology>
    </subcellularLocation>
</comment>
<evidence type="ECO:0000256" key="8">
    <source>
        <dbReference type="SAM" id="Phobius"/>
    </source>
</evidence>
<accession>A0A9D9IPQ8</accession>
<reference evidence="9" key="2">
    <citation type="journal article" date="2021" name="PeerJ">
        <title>Extensive microbial diversity within the chicken gut microbiome revealed by metagenomics and culture.</title>
        <authorList>
            <person name="Gilroy R."/>
            <person name="Ravi A."/>
            <person name="Getino M."/>
            <person name="Pursley I."/>
            <person name="Horton D.L."/>
            <person name="Alikhan N.F."/>
            <person name="Baker D."/>
            <person name="Gharbi K."/>
            <person name="Hall N."/>
            <person name="Watson M."/>
            <person name="Adriaenssens E.M."/>
            <person name="Foster-Nyarko E."/>
            <person name="Jarju S."/>
            <person name="Secka A."/>
            <person name="Antonio M."/>
            <person name="Oren A."/>
            <person name="Chaudhuri R.R."/>
            <person name="La Ragione R."/>
            <person name="Hildebrand F."/>
            <person name="Pallen M.J."/>
        </authorList>
    </citation>
    <scope>NUCLEOTIDE SEQUENCE</scope>
    <source>
        <strain evidence="9">6919</strain>
    </source>
</reference>
<dbReference type="GO" id="GO:0005886">
    <property type="term" value="C:plasma membrane"/>
    <property type="evidence" value="ECO:0007669"/>
    <property type="project" value="UniProtKB-SubCell"/>
</dbReference>
<evidence type="ECO:0000313" key="9">
    <source>
        <dbReference type="EMBL" id="MBO8476001.1"/>
    </source>
</evidence>
<dbReference type="GO" id="GO:0044038">
    <property type="term" value="P:cell wall macromolecule biosynthetic process"/>
    <property type="evidence" value="ECO:0007669"/>
    <property type="project" value="TreeGrafter"/>
</dbReference>
<feature type="transmembrane region" description="Helical" evidence="8">
    <location>
        <begin position="6"/>
        <end position="32"/>
    </location>
</feature>
<dbReference type="InterPro" id="IPR018480">
    <property type="entry name" value="PNAcMuramoyl-5peptid_Trfase_CS"/>
</dbReference>
<keyword evidence="2" id="KW-1003">Cell membrane</keyword>
<dbReference type="CDD" id="cd06853">
    <property type="entry name" value="GT_WecA_like"/>
    <property type="match status" value="1"/>
</dbReference>
<feature type="transmembrane region" description="Helical" evidence="8">
    <location>
        <begin position="147"/>
        <end position="164"/>
    </location>
</feature>
<feature type="transmembrane region" description="Helical" evidence="8">
    <location>
        <begin position="263"/>
        <end position="284"/>
    </location>
</feature>
<feature type="transmembrane region" description="Helical" evidence="8">
    <location>
        <begin position="201"/>
        <end position="217"/>
    </location>
</feature>
<feature type="binding site" evidence="7">
    <location>
        <position position="233"/>
    </location>
    <ligand>
        <name>Mg(2+)</name>
        <dbReference type="ChEBI" id="CHEBI:18420"/>
    </ligand>
</feature>
<dbReference type="GO" id="GO:0071555">
    <property type="term" value="P:cell wall organization"/>
    <property type="evidence" value="ECO:0007669"/>
    <property type="project" value="TreeGrafter"/>
</dbReference>
<evidence type="ECO:0000256" key="7">
    <source>
        <dbReference type="PIRSR" id="PIRSR600715-1"/>
    </source>
</evidence>
<evidence type="ECO:0000256" key="1">
    <source>
        <dbReference type="ARBA" id="ARBA00004651"/>
    </source>
</evidence>
<dbReference type="GO" id="GO:0009103">
    <property type="term" value="P:lipopolysaccharide biosynthetic process"/>
    <property type="evidence" value="ECO:0007669"/>
    <property type="project" value="TreeGrafter"/>
</dbReference>
<feature type="binding site" evidence="7">
    <location>
        <position position="168"/>
    </location>
    <ligand>
        <name>Mg(2+)</name>
        <dbReference type="ChEBI" id="CHEBI:18420"/>
    </ligand>
</feature>
<evidence type="ECO:0000256" key="2">
    <source>
        <dbReference type="ARBA" id="ARBA00022475"/>
    </source>
</evidence>
<proteinExistence type="predicted"/>
<feature type="transmembrane region" description="Helical" evidence="8">
    <location>
        <begin position="53"/>
        <end position="76"/>
    </location>
</feature>
<organism evidence="9 10">
    <name type="scientific">Candidatus Limisoma faecipullorum</name>
    <dbReference type="NCBI Taxonomy" id="2840854"/>
    <lineage>
        <taxon>Bacteria</taxon>
        <taxon>Pseudomonadati</taxon>
        <taxon>Bacteroidota</taxon>
        <taxon>Bacteroidia</taxon>
        <taxon>Bacteroidales</taxon>
        <taxon>Candidatus Limisoma</taxon>
    </lineage>
</organism>
<dbReference type="PANTHER" id="PTHR22926">
    <property type="entry name" value="PHOSPHO-N-ACETYLMURAMOYL-PENTAPEPTIDE-TRANSFERASE"/>
    <property type="match status" value="1"/>
</dbReference>
<dbReference type="GO" id="GO:0016780">
    <property type="term" value="F:phosphotransferase activity, for other substituted phosphate groups"/>
    <property type="evidence" value="ECO:0007669"/>
    <property type="project" value="InterPro"/>
</dbReference>
<keyword evidence="3 9" id="KW-0808">Transferase</keyword>
<evidence type="ECO:0000256" key="6">
    <source>
        <dbReference type="ARBA" id="ARBA00023136"/>
    </source>
</evidence>
<feature type="transmembrane region" description="Helical" evidence="8">
    <location>
        <begin position="114"/>
        <end position="135"/>
    </location>
</feature>
<feature type="transmembrane region" description="Helical" evidence="8">
    <location>
        <begin position="229"/>
        <end position="248"/>
    </location>
</feature>
<keyword evidence="7" id="KW-0479">Metal-binding</keyword>
<feature type="transmembrane region" description="Helical" evidence="8">
    <location>
        <begin position="305"/>
        <end position="333"/>
    </location>
</feature>
<feature type="transmembrane region" description="Helical" evidence="8">
    <location>
        <begin position="339"/>
        <end position="361"/>
    </location>
</feature>
<keyword evidence="4 8" id="KW-0812">Transmembrane</keyword>
<protein>
    <submittedName>
        <fullName evidence="9">Undecaprenyl/decaprenyl-phosphate alpha-N-acetylglucosaminyl 1-phosphate transferase</fullName>
    </submittedName>
</protein>
<dbReference type="InterPro" id="IPR000715">
    <property type="entry name" value="Glycosyl_transferase_4"/>
</dbReference>
<dbReference type="GO" id="GO:0046872">
    <property type="term" value="F:metal ion binding"/>
    <property type="evidence" value="ECO:0007669"/>
    <property type="project" value="UniProtKB-KW"/>
</dbReference>
<dbReference type="AlphaFoldDB" id="A0A9D9IPQ8"/>
<dbReference type="Pfam" id="PF00953">
    <property type="entry name" value="Glycos_transf_4"/>
    <property type="match status" value="1"/>
</dbReference>
<reference evidence="9" key="1">
    <citation type="submission" date="2020-10" db="EMBL/GenBank/DDBJ databases">
        <authorList>
            <person name="Gilroy R."/>
        </authorList>
    </citation>
    <scope>NUCLEOTIDE SEQUENCE</scope>
    <source>
        <strain evidence="9">6919</strain>
    </source>
</reference>